<sequence>MIIFIIGLILVHFAQADLSVVPVTPTASAILGQQTFHVKVSDGQPRFQPSRLSLDVGDIISFRVEDLSCSLRLTHYPCGSSESTVVEDEKRFVVRDESPLLFICDSADTDGCSPELLFTLNAAAPPSQTLGPYETADLGIGSHVMGPSQVESGPMISSPLISSPSISSSLMSSSLMSSSLMSSSLTSSSLMSSSLMSSSLMSSPLMSSSLMSSSLMSSAPRSTSPYVSHFQPLSKTSEAPDPMATLPSGTSQTTSAYTASPSSQEIELSSAAGVLQIIGINLSCVLIIVVCVANMLF</sequence>
<evidence type="ECO:0000256" key="1">
    <source>
        <dbReference type="SAM" id="MobiDB-lite"/>
    </source>
</evidence>
<comment type="caution">
    <text evidence="4">The sequence shown here is derived from an EMBL/GenBank/DDBJ whole genome shotgun (WGS) entry which is preliminary data.</text>
</comment>
<feature type="chain" id="PRO_5014161333" description="Cupredoxin" evidence="3">
    <location>
        <begin position="17"/>
        <end position="297"/>
    </location>
</feature>
<evidence type="ECO:0000256" key="2">
    <source>
        <dbReference type="SAM" id="Phobius"/>
    </source>
</evidence>
<accession>A0A2I1C1A3</accession>
<keyword evidence="2" id="KW-1133">Transmembrane helix</keyword>
<feature type="signal peptide" evidence="3">
    <location>
        <begin position="1"/>
        <end position="16"/>
    </location>
</feature>
<evidence type="ECO:0000313" key="5">
    <source>
        <dbReference type="Proteomes" id="UP000234474"/>
    </source>
</evidence>
<feature type="compositionally biased region" description="Polar residues" evidence="1">
    <location>
        <begin position="247"/>
        <end position="258"/>
    </location>
</feature>
<organism evidence="4 5">
    <name type="scientific">Aspergillus novofumigatus (strain IBT 16806)</name>
    <dbReference type="NCBI Taxonomy" id="1392255"/>
    <lineage>
        <taxon>Eukaryota</taxon>
        <taxon>Fungi</taxon>
        <taxon>Dikarya</taxon>
        <taxon>Ascomycota</taxon>
        <taxon>Pezizomycotina</taxon>
        <taxon>Eurotiomycetes</taxon>
        <taxon>Eurotiomycetidae</taxon>
        <taxon>Eurotiales</taxon>
        <taxon>Aspergillaceae</taxon>
        <taxon>Aspergillus</taxon>
        <taxon>Aspergillus subgen. Fumigati</taxon>
    </lineage>
</organism>
<feature type="compositionally biased region" description="Polar residues" evidence="1">
    <location>
        <begin position="226"/>
        <end position="237"/>
    </location>
</feature>
<proteinExistence type="predicted"/>
<feature type="region of interest" description="Disordered" evidence="1">
    <location>
        <begin position="226"/>
        <end position="258"/>
    </location>
</feature>
<dbReference type="EMBL" id="MSZS01000006">
    <property type="protein sequence ID" value="PKX91414.1"/>
    <property type="molecule type" value="Genomic_DNA"/>
</dbReference>
<dbReference type="AlphaFoldDB" id="A0A2I1C1A3"/>
<protein>
    <recommendedName>
        <fullName evidence="6">Cupredoxin</fullName>
    </recommendedName>
</protein>
<dbReference type="OrthoDB" id="10508339at2759"/>
<evidence type="ECO:0008006" key="6">
    <source>
        <dbReference type="Google" id="ProtNLM"/>
    </source>
</evidence>
<keyword evidence="2" id="KW-0812">Transmembrane</keyword>
<keyword evidence="2" id="KW-0472">Membrane</keyword>
<feature type="transmembrane region" description="Helical" evidence="2">
    <location>
        <begin position="273"/>
        <end position="296"/>
    </location>
</feature>
<gene>
    <name evidence="4" type="ORF">P174DRAFT_443422</name>
</gene>
<dbReference type="VEuPathDB" id="FungiDB:P174DRAFT_443422"/>
<keyword evidence="5" id="KW-1185">Reference proteome</keyword>
<keyword evidence="3" id="KW-0732">Signal</keyword>
<reference evidence="5" key="1">
    <citation type="journal article" date="2018" name="Proc. Natl. Acad. Sci. U.S.A.">
        <title>Linking secondary metabolites to gene clusters through genome sequencing of six diverse Aspergillus species.</title>
        <authorList>
            <person name="Kaerboelling I."/>
            <person name="Vesth T.C."/>
            <person name="Frisvad J.C."/>
            <person name="Nybo J.L."/>
            <person name="Theobald S."/>
            <person name="Kuo A."/>
            <person name="Bowyer P."/>
            <person name="Matsuda Y."/>
            <person name="Mondo S."/>
            <person name="Lyhne E.K."/>
            <person name="Kogle M.E."/>
            <person name="Clum A."/>
            <person name="Lipzen A."/>
            <person name="Salamov A."/>
            <person name="Ngan C.Y."/>
            <person name="Daum C."/>
            <person name="Chiniquy J."/>
            <person name="Barry K."/>
            <person name="LaButti K."/>
            <person name="Haridas S."/>
            <person name="Simmons B.A."/>
            <person name="Magnuson J.K."/>
            <person name="Mortensen U.H."/>
            <person name="Larsen T.O."/>
            <person name="Grigoriev I.V."/>
            <person name="Baker S.E."/>
            <person name="Andersen M.R."/>
        </authorList>
    </citation>
    <scope>NUCLEOTIDE SEQUENCE [LARGE SCALE GENOMIC DNA]</scope>
    <source>
        <strain evidence="5">IBT 16806</strain>
    </source>
</reference>
<dbReference type="Proteomes" id="UP000234474">
    <property type="component" value="Unassembled WGS sequence"/>
</dbReference>
<evidence type="ECO:0000313" key="4">
    <source>
        <dbReference type="EMBL" id="PKX91414.1"/>
    </source>
</evidence>
<dbReference type="RefSeq" id="XP_024680009.1">
    <property type="nucleotide sequence ID" value="XM_024827823.1"/>
</dbReference>
<name>A0A2I1C1A3_ASPN1</name>
<dbReference type="GeneID" id="36535148"/>
<evidence type="ECO:0000256" key="3">
    <source>
        <dbReference type="SAM" id="SignalP"/>
    </source>
</evidence>